<dbReference type="PANTHER" id="PTHR39160">
    <property type="entry name" value="CELL WALL-BINDING PROTEIN YOCH"/>
    <property type="match status" value="1"/>
</dbReference>
<sequence>MSSKNSTVNKKVHKLSLVAKTVTAVLGMAAFIHMSPVHADSVHTAVEGDTYYTLSKKYGISVNNLMSANPKISPANIYAGLSIKLPTSLKTASVQGSLIVKKTDPLAILKVFTTNKVVEAWGKTFNYSKTINVVATAYSSDPSENGWGPVDYYGKPLALGTIAVDPKVIPMGTKVLVTGHTHSGLPKKAFVARATDQGSAIKGKRIDIFIPGSQAKVNTFGFQNVKLYVIK</sequence>
<gene>
    <name evidence="4" type="ORF">EJP77_02600</name>
</gene>
<keyword evidence="5" id="KW-1185">Reference proteome</keyword>
<organism evidence="4 5">
    <name type="scientific">Paenibacillus zeisoli</name>
    <dbReference type="NCBI Taxonomy" id="2496267"/>
    <lineage>
        <taxon>Bacteria</taxon>
        <taxon>Bacillati</taxon>
        <taxon>Bacillota</taxon>
        <taxon>Bacilli</taxon>
        <taxon>Bacillales</taxon>
        <taxon>Paenibacillaceae</taxon>
        <taxon>Paenibacillus</taxon>
    </lineage>
</organism>
<dbReference type="InterPro" id="IPR059180">
    <property type="entry name" value="3D_YorM"/>
</dbReference>
<reference evidence="4 5" key="1">
    <citation type="submission" date="2018-12" db="EMBL/GenBank/DDBJ databases">
        <authorList>
            <person name="Sun L."/>
            <person name="Chen Z."/>
        </authorList>
    </citation>
    <scope>NUCLEOTIDE SEQUENCE [LARGE SCALE GENOMIC DNA]</scope>
    <source>
        <strain evidence="4 5">3-5-3</strain>
    </source>
</reference>
<dbReference type="OrthoDB" id="9798935at2"/>
<dbReference type="InterPro" id="IPR018392">
    <property type="entry name" value="LysM"/>
</dbReference>
<dbReference type="SMART" id="SM00257">
    <property type="entry name" value="LysM"/>
    <property type="match status" value="1"/>
</dbReference>
<accession>A0A433XPC0</accession>
<dbReference type="Gene3D" id="2.40.40.10">
    <property type="entry name" value="RlpA-like domain"/>
    <property type="match status" value="1"/>
</dbReference>
<proteinExistence type="predicted"/>
<evidence type="ECO:0000313" key="4">
    <source>
        <dbReference type="EMBL" id="RUT35909.1"/>
    </source>
</evidence>
<dbReference type="CDD" id="cd00118">
    <property type="entry name" value="LysM"/>
    <property type="match status" value="1"/>
</dbReference>
<dbReference type="Pfam" id="PF06725">
    <property type="entry name" value="3D"/>
    <property type="match status" value="1"/>
</dbReference>
<feature type="chain" id="PRO_5019398782" evidence="2">
    <location>
        <begin position="40"/>
        <end position="231"/>
    </location>
</feature>
<dbReference type="InterPro" id="IPR036779">
    <property type="entry name" value="LysM_dom_sf"/>
</dbReference>
<dbReference type="CDD" id="cd14667">
    <property type="entry name" value="3D_containing_proteins"/>
    <property type="match status" value="1"/>
</dbReference>
<comment type="caution">
    <text evidence="4">The sequence shown here is derived from an EMBL/GenBank/DDBJ whole genome shotgun (WGS) entry which is preliminary data.</text>
</comment>
<evidence type="ECO:0000256" key="1">
    <source>
        <dbReference type="ARBA" id="ARBA00022729"/>
    </source>
</evidence>
<keyword evidence="1 2" id="KW-0732">Signal</keyword>
<dbReference type="Gene3D" id="3.10.350.10">
    <property type="entry name" value="LysM domain"/>
    <property type="match status" value="1"/>
</dbReference>
<dbReference type="InterPro" id="IPR010611">
    <property type="entry name" value="3D_dom"/>
</dbReference>
<dbReference type="SUPFAM" id="SSF50685">
    <property type="entry name" value="Barwin-like endoglucanases"/>
    <property type="match status" value="1"/>
</dbReference>
<dbReference type="GO" id="GO:0009254">
    <property type="term" value="P:peptidoglycan turnover"/>
    <property type="evidence" value="ECO:0007669"/>
    <property type="project" value="InterPro"/>
</dbReference>
<dbReference type="Pfam" id="PF01476">
    <property type="entry name" value="LysM"/>
    <property type="match status" value="1"/>
</dbReference>
<feature type="signal peptide" evidence="2">
    <location>
        <begin position="1"/>
        <end position="39"/>
    </location>
</feature>
<dbReference type="AlphaFoldDB" id="A0A433XPC0"/>
<dbReference type="InterPro" id="IPR036908">
    <property type="entry name" value="RlpA-like_sf"/>
</dbReference>
<evidence type="ECO:0000259" key="3">
    <source>
        <dbReference type="PROSITE" id="PS51782"/>
    </source>
</evidence>
<evidence type="ECO:0000256" key="2">
    <source>
        <dbReference type="SAM" id="SignalP"/>
    </source>
</evidence>
<dbReference type="GO" id="GO:0019867">
    <property type="term" value="C:outer membrane"/>
    <property type="evidence" value="ECO:0007669"/>
    <property type="project" value="InterPro"/>
</dbReference>
<dbReference type="PROSITE" id="PS51782">
    <property type="entry name" value="LYSM"/>
    <property type="match status" value="1"/>
</dbReference>
<dbReference type="GO" id="GO:0004553">
    <property type="term" value="F:hydrolase activity, hydrolyzing O-glycosyl compounds"/>
    <property type="evidence" value="ECO:0007669"/>
    <property type="project" value="InterPro"/>
</dbReference>
<protein>
    <submittedName>
        <fullName evidence="4">LysM peptidoglycan-binding domain-containing protein</fullName>
    </submittedName>
</protein>
<feature type="domain" description="LysM" evidence="3">
    <location>
        <begin position="41"/>
        <end position="85"/>
    </location>
</feature>
<dbReference type="RefSeq" id="WP_127197606.1">
    <property type="nucleotide sequence ID" value="NZ_RZNX01000001.1"/>
</dbReference>
<dbReference type="EMBL" id="RZNX01000001">
    <property type="protein sequence ID" value="RUT35909.1"/>
    <property type="molecule type" value="Genomic_DNA"/>
</dbReference>
<name>A0A433XPC0_9BACL</name>
<dbReference type="InterPro" id="IPR051933">
    <property type="entry name" value="Resuscitation_pf_RpfB"/>
</dbReference>
<evidence type="ECO:0000313" key="5">
    <source>
        <dbReference type="Proteomes" id="UP000272464"/>
    </source>
</evidence>
<dbReference type="SUPFAM" id="SSF54106">
    <property type="entry name" value="LysM domain"/>
    <property type="match status" value="1"/>
</dbReference>
<dbReference type="Proteomes" id="UP000272464">
    <property type="component" value="Unassembled WGS sequence"/>
</dbReference>
<dbReference type="PANTHER" id="PTHR39160:SF4">
    <property type="entry name" value="RESUSCITATION-PROMOTING FACTOR RPFB"/>
    <property type="match status" value="1"/>
</dbReference>